<keyword evidence="1" id="KW-0472">Membrane</keyword>
<dbReference type="Proteomes" id="UP000318349">
    <property type="component" value="Unassembled WGS sequence"/>
</dbReference>
<evidence type="ECO:0000259" key="2">
    <source>
        <dbReference type="Pfam" id="PF13937"/>
    </source>
</evidence>
<sequence length="98" mass="11514">MQPKPAQRAYWQRNTRLTVALLCVWFISTFVAGYFADELNRFTLFNFPFGFYLFAQGSLLIYLIIIGIYVSYMNRLDRDWVRESAPGEPRTRFPSSGE</sequence>
<evidence type="ECO:0000313" key="3">
    <source>
        <dbReference type="EMBL" id="TVO51204.1"/>
    </source>
</evidence>
<feature type="transmembrane region" description="Helical" evidence="1">
    <location>
        <begin position="49"/>
        <end position="72"/>
    </location>
</feature>
<dbReference type="Pfam" id="PF13937">
    <property type="entry name" value="DUF4212"/>
    <property type="match status" value="1"/>
</dbReference>
<dbReference type="AlphaFoldDB" id="A0A558EUI5"/>
<dbReference type="Proteomes" id="UP000319502">
    <property type="component" value="Unassembled WGS sequence"/>
</dbReference>
<comment type="caution">
    <text evidence="3">The sequence shown here is derived from an EMBL/GenBank/DDBJ whole genome shotgun (WGS) entry which is preliminary data.</text>
</comment>
<name>A0A558EUI5_9RHOO</name>
<dbReference type="EMBL" id="VMNI01000025">
    <property type="protein sequence ID" value="TVO71656.1"/>
    <property type="molecule type" value="Genomic_DNA"/>
</dbReference>
<dbReference type="RefSeq" id="WP_144178975.1">
    <property type="nucleotide sequence ID" value="NZ_VMNK01000021.1"/>
</dbReference>
<dbReference type="NCBIfam" id="TIGR03647">
    <property type="entry name" value="Na_symport_sm"/>
    <property type="match status" value="1"/>
</dbReference>
<keyword evidence="1" id="KW-0812">Transmembrane</keyword>
<organism evidence="3 6">
    <name type="scientific">Denitromonas halophila</name>
    <dbReference type="NCBI Taxonomy" id="1629404"/>
    <lineage>
        <taxon>Bacteria</taxon>
        <taxon>Pseudomonadati</taxon>
        <taxon>Pseudomonadota</taxon>
        <taxon>Betaproteobacteria</taxon>
        <taxon>Rhodocyclales</taxon>
        <taxon>Zoogloeaceae</taxon>
        <taxon>Denitromonas</taxon>
    </lineage>
</organism>
<evidence type="ECO:0000313" key="6">
    <source>
        <dbReference type="Proteomes" id="UP000319502"/>
    </source>
</evidence>
<proteinExistence type="predicted"/>
<keyword evidence="1" id="KW-1133">Transmembrane helix</keyword>
<reference evidence="5 6" key="1">
    <citation type="submission" date="2019-07" db="EMBL/GenBank/DDBJ databases">
        <title>The pathways for chlorine oxyanion respiration interact through the shared metabolite chlorate.</title>
        <authorList>
            <person name="Barnum T.P."/>
            <person name="Cheng Y."/>
            <person name="Hill K.A."/>
            <person name="Lucas L.N."/>
            <person name="Carlson H.K."/>
            <person name="Coates J.D."/>
        </authorList>
    </citation>
    <scope>NUCLEOTIDE SEQUENCE [LARGE SCALE GENOMIC DNA]</scope>
    <source>
        <strain evidence="4 5">SFB-1</strain>
        <strain evidence="3 6">SFB-3</strain>
    </source>
</reference>
<dbReference type="EMBL" id="VMNK01000021">
    <property type="protein sequence ID" value="TVO51204.1"/>
    <property type="molecule type" value="Genomic_DNA"/>
</dbReference>
<dbReference type="OrthoDB" id="9797746at2"/>
<keyword evidence="6" id="KW-1185">Reference proteome</keyword>
<protein>
    <submittedName>
        <fullName evidence="3">DUF4212 domain-containing protein</fullName>
    </submittedName>
</protein>
<evidence type="ECO:0000256" key="1">
    <source>
        <dbReference type="SAM" id="Phobius"/>
    </source>
</evidence>
<gene>
    <name evidence="4" type="ORF">FHP89_19800</name>
    <name evidence="3" type="ORF">FHP91_19875</name>
</gene>
<evidence type="ECO:0000313" key="4">
    <source>
        <dbReference type="EMBL" id="TVO71656.1"/>
    </source>
</evidence>
<dbReference type="InterPro" id="IPR019886">
    <property type="entry name" value="Na_symporter_ssu"/>
</dbReference>
<evidence type="ECO:0000313" key="5">
    <source>
        <dbReference type="Proteomes" id="UP000318349"/>
    </source>
</evidence>
<accession>A0A558EUI5</accession>
<feature type="domain" description="Sodium symporter small subunit" evidence="2">
    <location>
        <begin position="7"/>
        <end position="79"/>
    </location>
</feature>